<dbReference type="AlphaFoldDB" id="A0A6A6E7V4"/>
<dbReference type="EMBL" id="ML994628">
    <property type="protein sequence ID" value="KAF2187213.1"/>
    <property type="molecule type" value="Genomic_DNA"/>
</dbReference>
<evidence type="ECO:0000313" key="1">
    <source>
        <dbReference type="EMBL" id="KAF2187213.1"/>
    </source>
</evidence>
<evidence type="ECO:0000313" key="2">
    <source>
        <dbReference type="Proteomes" id="UP000800200"/>
    </source>
</evidence>
<sequence length="81" mass="9723">AYYNSTLRVRAIYSLLLYKKNKPIYNNSVYAITSIYYNNTFKIYISYIILLYSPKGRPQYYIIKVKSFNIINTKDIYIARL</sequence>
<name>A0A6A6E7V4_9PEZI</name>
<reference evidence="1" key="1">
    <citation type="journal article" date="2020" name="Stud. Mycol.">
        <title>101 Dothideomycetes genomes: a test case for predicting lifestyles and emergence of pathogens.</title>
        <authorList>
            <person name="Haridas S."/>
            <person name="Albert R."/>
            <person name="Binder M."/>
            <person name="Bloem J."/>
            <person name="Labutti K."/>
            <person name="Salamov A."/>
            <person name="Andreopoulos B."/>
            <person name="Baker S."/>
            <person name="Barry K."/>
            <person name="Bills G."/>
            <person name="Bluhm B."/>
            <person name="Cannon C."/>
            <person name="Castanera R."/>
            <person name="Culley D."/>
            <person name="Daum C."/>
            <person name="Ezra D."/>
            <person name="Gonzalez J."/>
            <person name="Henrissat B."/>
            <person name="Kuo A."/>
            <person name="Liang C."/>
            <person name="Lipzen A."/>
            <person name="Lutzoni F."/>
            <person name="Magnuson J."/>
            <person name="Mondo S."/>
            <person name="Nolan M."/>
            <person name="Ohm R."/>
            <person name="Pangilinan J."/>
            <person name="Park H.-J."/>
            <person name="Ramirez L."/>
            <person name="Alfaro M."/>
            <person name="Sun H."/>
            <person name="Tritt A."/>
            <person name="Yoshinaga Y."/>
            <person name="Zwiers L.-H."/>
            <person name="Turgeon B."/>
            <person name="Goodwin S."/>
            <person name="Spatafora J."/>
            <person name="Crous P."/>
            <person name="Grigoriev I."/>
        </authorList>
    </citation>
    <scope>NUCLEOTIDE SEQUENCE</scope>
    <source>
        <strain evidence="1">CBS 207.26</strain>
    </source>
</reference>
<keyword evidence="2" id="KW-1185">Reference proteome</keyword>
<gene>
    <name evidence="1" type="ORF">K469DRAFT_571404</name>
</gene>
<protein>
    <submittedName>
        <fullName evidence="1">Uncharacterized protein</fullName>
    </submittedName>
</protein>
<organism evidence="1 2">
    <name type="scientific">Zopfia rhizophila CBS 207.26</name>
    <dbReference type="NCBI Taxonomy" id="1314779"/>
    <lineage>
        <taxon>Eukaryota</taxon>
        <taxon>Fungi</taxon>
        <taxon>Dikarya</taxon>
        <taxon>Ascomycota</taxon>
        <taxon>Pezizomycotina</taxon>
        <taxon>Dothideomycetes</taxon>
        <taxon>Dothideomycetes incertae sedis</taxon>
        <taxon>Zopfiaceae</taxon>
        <taxon>Zopfia</taxon>
    </lineage>
</organism>
<dbReference type="Proteomes" id="UP000800200">
    <property type="component" value="Unassembled WGS sequence"/>
</dbReference>
<proteinExistence type="predicted"/>
<accession>A0A6A6E7V4</accession>
<feature type="non-terminal residue" evidence="1">
    <location>
        <position position="1"/>
    </location>
</feature>